<feature type="domain" description="Phosphatidic acid phosphatase type 2/haloperoxidase" evidence="7">
    <location>
        <begin position="97"/>
        <end position="242"/>
    </location>
</feature>
<dbReference type="GO" id="GO:0016020">
    <property type="term" value="C:membrane"/>
    <property type="evidence" value="ECO:0007669"/>
    <property type="project" value="UniProtKB-SubCell"/>
</dbReference>
<evidence type="ECO:0000256" key="5">
    <source>
        <dbReference type="ARBA" id="ARBA00023136"/>
    </source>
</evidence>
<evidence type="ECO:0000256" key="3">
    <source>
        <dbReference type="ARBA" id="ARBA00022692"/>
    </source>
</evidence>
<evidence type="ECO:0000256" key="2">
    <source>
        <dbReference type="ARBA" id="ARBA00008816"/>
    </source>
</evidence>
<dbReference type="GO" id="GO:0008195">
    <property type="term" value="F:phosphatidate phosphatase activity"/>
    <property type="evidence" value="ECO:0007669"/>
    <property type="project" value="TreeGrafter"/>
</dbReference>
<evidence type="ECO:0000256" key="6">
    <source>
        <dbReference type="SAM" id="Phobius"/>
    </source>
</evidence>
<protein>
    <submittedName>
        <fullName evidence="8">PAP2-domain-containing protein</fullName>
    </submittedName>
</protein>
<keyword evidence="5 6" id="KW-0472">Membrane</keyword>
<dbReference type="PANTHER" id="PTHR10165">
    <property type="entry name" value="LIPID PHOSPHATE PHOSPHATASE"/>
    <property type="match status" value="1"/>
</dbReference>
<evidence type="ECO:0000256" key="4">
    <source>
        <dbReference type="ARBA" id="ARBA00022989"/>
    </source>
</evidence>
<evidence type="ECO:0000313" key="8">
    <source>
        <dbReference type="EMBL" id="ODV77938.1"/>
    </source>
</evidence>
<dbReference type="Proteomes" id="UP000094285">
    <property type="component" value="Unassembled WGS sequence"/>
</dbReference>
<feature type="transmembrane region" description="Helical" evidence="6">
    <location>
        <begin position="14"/>
        <end position="34"/>
    </location>
</feature>
<dbReference type="GeneID" id="30982732"/>
<feature type="non-terminal residue" evidence="8">
    <location>
        <position position="266"/>
    </location>
</feature>
<feature type="transmembrane region" description="Helical" evidence="6">
    <location>
        <begin position="226"/>
        <end position="245"/>
    </location>
</feature>
<dbReference type="AlphaFoldDB" id="A0A1E4SEL9"/>
<dbReference type="InterPro" id="IPR043216">
    <property type="entry name" value="PAP-like"/>
</dbReference>
<dbReference type="STRING" id="984487.A0A1E4SEL9"/>
<keyword evidence="3 6" id="KW-0812">Transmembrane</keyword>
<proteinExistence type="inferred from homology"/>
<dbReference type="Pfam" id="PF01569">
    <property type="entry name" value="PAP2"/>
    <property type="match status" value="1"/>
</dbReference>
<dbReference type="GO" id="GO:0006644">
    <property type="term" value="P:phospholipid metabolic process"/>
    <property type="evidence" value="ECO:0007669"/>
    <property type="project" value="InterPro"/>
</dbReference>
<dbReference type="CDD" id="cd03390">
    <property type="entry name" value="PAP2_containing_1_like"/>
    <property type="match status" value="1"/>
</dbReference>
<dbReference type="SUPFAM" id="SSF48317">
    <property type="entry name" value="Acid phosphatase/Vanadium-dependent haloperoxidase"/>
    <property type="match status" value="1"/>
</dbReference>
<dbReference type="PANTHER" id="PTHR10165:SF35">
    <property type="entry name" value="RE23632P"/>
    <property type="match status" value="1"/>
</dbReference>
<dbReference type="InterPro" id="IPR036938">
    <property type="entry name" value="PAP2/HPO_sf"/>
</dbReference>
<dbReference type="InterPro" id="IPR000326">
    <property type="entry name" value="PAP2/HPO"/>
</dbReference>
<comment type="similarity">
    <text evidence="2">Belongs to the PA-phosphatase related phosphoesterase family.</text>
</comment>
<accession>A0A1E4SEL9</accession>
<dbReference type="SMART" id="SM00014">
    <property type="entry name" value="acidPPc"/>
    <property type="match status" value="1"/>
</dbReference>
<feature type="transmembrane region" description="Helical" evidence="6">
    <location>
        <begin position="169"/>
        <end position="189"/>
    </location>
</feature>
<dbReference type="GO" id="GO:0046839">
    <property type="term" value="P:phospholipid dephosphorylation"/>
    <property type="evidence" value="ECO:0007669"/>
    <property type="project" value="TreeGrafter"/>
</dbReference>
<name>A0A1E4SEL9_9ASCO</name>
<feature type="transmembrane region" description="Helical" evidence="6">
    <location>
        <begin position="55"/>
        <end position="78"/>
    </location>
</feature>
<feature type="non-terminal residue" evidence="8">
    <location>
        <position position="1"/>
    </location>
</feature>
<gene>
    <name evidence="8" type="ORF">CANTADRAFT_34654</name>
</gene>
<evidence type="ECO:0000313" key="9">
    <source>
        <dbReference type="Proteomes" id="UP000094285"/>
    </source>
</evidence>
<sequence>YLRSKDFVRFGPDWILAVGLIVYFFFIAEHANPFNRQFTINDLSISHPFAEHERVTGINCLLIGSVIPSTVITVVTIFKRGRHSTPQQWLHFLQISLLALVLSFVLSGLITDILKNWISRPRPDFLARCGPKKGTPADTLVDVGVCTAPLGWAVLTDGMRSTPSGHSSISFGSLLYLTLWLLGQFQLVSPATPQPVYKSLLCGLPVLLATYVGLSRTQDYRHHFMDVFLGTTLGCTVAVTLYRRYFVSLWSEDSSKANDVEEDLLP</sequence>
<dbReference type="RefSeq" id="XP_020063060.1">
    <property type="nucleotide sequence ID" value="XM_020208595.1"/>
</dbReference>
<keyword evidence="4 6" id="KW-1133">Transmembrane helix</keyword>
<keyword evidence="9" id="KW-1185">Reference proteome</keyword>
<reference evidence="9" key="1">
    <citation type="submission" date="2016-05" db="EMBL/GenBank/DDBJ databases">
        <title>Comparative genomics of biotechnologically important yeasts.</title>
        <authorList>
            <consortium name="DOE Joint Genome Institute"/>
            <person name="Riley R."/>
            <person name="Haridas S."/>
            <person name="Wolfe K.H."/>
            <person name="Lopes M.R."/>
            <person name="Hittinger C.T."/>
            <person name="Goker M."/>
            <person name="Salamov A."/>
            <person name="Wisecaver J."/>
            <person name="Long T.M."/>
            <person name="Aerts A.L."/>
            <person name="Barry K."/>
            <person name="Choi C."/>
            <person name="Clum A."/>
            <person name="Coughlan A.Y."/>
            <person name="Deshpande S."/>
            <person name="Douglass A.P."/>
            <person name="Hanson S.J."/>
            <person name="Klenk H.-P."/>
            <person name="Labutti K."/>
            <person name="Lapidus A."/>
            <person name="Lindquist E."/>
            <person name="Lipzen A."/>
            <person name="Meier-Kolthoff J.P."/>
            <person name="Ohm R.A."/>
            <person name="Otillar R.P."/>
            <person name="Pangilinan J."/>
            <person name="Peng Y."/>
            <person name="Rokas A."/>
            <person name="Rosa C.A."/>
            <person name="Scheuner C."/>
            <person name="Sibirny A.A."/>
            <person name="Slot J.C."/>
            <person name="Stielow J.B."/>
            <person name="Sun H."/>
            <person name="Kurtzman C.P."/>
            <person name="Blackwell M."/>
            <person name="Grigoriev I.V."/>
            <person name="Jeffries T.W."/>
        </authorList>
    </citation>
    <scope>NUCLEOTIDE SEQUENCE [LARGE SCALE GENOMIC DNA]</scope>
    <source>
        <strain evidence="9">NRRL Y-17324</strain>
    </source>
</reference>
<dbReference type="EMBL" id="KV453914">
    <property type="protein sequence ID" value="ODV77938.1"/>
    <property type="molecule type" value="Genomic_DNA"/>
</dbReference>
<evidence type="ECO:0000256" key="1">
    <source>
        <dbReference type="ARBA" id="ARBA00004141"/>
    </source>
</evidence>
<feature type="transmembrane region" description="Helical" evidence="6">
    <location>
        <begin position="195"/>
        <end position="214"/>
    </location>
</feature>
<dbReference type="Gene3D" id="1.20.144.10">
    <property type="entry name" value="Phosphatidic acid phosphatase type 2/haloperoxidase"/>
    <property type="match status" value="1"/>
</dbReference>
<comment type="subcellular location">
    <subcellularLocation>
        <location evidence="1">Membrane</location>
        <topology evidence="1">Multi-pass membrane protein</topology>
    </subcellularLocation>
</comment>
<feature type="transmembrane region" description="Helical" evidence="6">
    <location>
        <begin position="90"/>
        <end position="114"/>
    </location>
</feature>
<evidence type="ECO:0000259" key="7">
    <source>
        <dbReference type="SMART" id="SM00014"/>
    </source>
</evidence>
<organism evidence="8 9">
    <name type="scientific">Suhomyces tanzawaensis NRRL Y-17324</name>
    <dbReference type="NCBI Taxonomy" id="984487"/>
    <lineage>
        <taxon>Eukaryota</taxon>
        <taxon>Fungi</taxon>
        <taxon>Dikarya</taxon>
        <taxon>Ascomycota</taxon>
        <taxon>Saccharomycotina</taxon>
        <taxon>Pichiomycetes</taxon>
        <taxon>Debaryomycetaceae</taxon>
        <taxon>Suhomyces</taxon>
    </lineage>
</organism>
<dbReference type="OrthoDB" id="10030083at2759"/>